<keyword evidence="22" id="KW-1185">Reference proteome</keyword>
<dbReference type="Pfam" id="PF00002">
    <property type="entry name" value="7tm_2"/>
    <property type="match status" value="1"/>
</dbReference>
<feature type="region of interest" description="Disordered" evidence="14">
    <location>
        <begin position="1423"/>
        <end position="1442"/>
    </location>
</feature>
<keyword evidence="11" id="KW-0675">Receptor</keyword>
<dbReference type="InterPro" id="IPR003599">
    <property type="entry name" value="Ig_sub"/>
</dbReference>
<feature type="transmembrane region" description="Helical" evidence="15">
    <location>
        <begin position="839"/>
        <end position="858"/>
    </location>
</feature>
<evidence type="ECO:0000256" key="6">
    <source>
        <dbReference type="ARBA" id="ARBA00022737"/>
    </source>
</evidence>
<feature type="transmembrane region" description="Helical" evidence="15">
    <location>
        <begin position="759"/>
        <end position="776"/>
    </location>
</feature>
<feature type="domain" description="G-protein coupled receptors family 2 profile 2" evidence="19">
    <location>
        <begin position="720"/>
        <end position="1019"/>
    </location>
</feature>
<dbReference type="Pfam" id="PF13855">
    <property type="entry name" value="LRR_8"/>
    <property type="match status" value="1"/>
</dbReference>
<dbReference type="InterPro" id="IPR051963">
    <property type="entry name" value="Adhesion_GPCR_A"/>
</dbReference>
<dbReference type="Gene3D" id="2.60.220.50">
    <property type="match status" value="1"/>
</dbReference>
<keyword evidence="5 16" id="KW-0732">Signal</keyword>
<dbReference type="InterPro" id="IPR003591">
    <property type="entry name" value="Leu-rich_rpt_typical-subtyp"/>
</dbReference>
<evidence type="ECO:0000256" key="15">
    <source>
        <dbReference type="SAM" id="Phobius"/>
    </source>
</evidence>
<feature type="transmembrane region" description="Helical" evidence="15">
    <location>
        <begin position="995"/>
        <end position="1018"/>
    </location>
</feature>
<feature type="transmembrane region" description="Helical" evidence="15">
    <location>
        <begin position="723"/>
        <end position="747"/>
    </location>
</feature>
<dbReference type="Proteomes" id="UP001329430">
    <property type="component" value="Chromosome 1"/>
</dbReference>
<dbReference type="InterPro" id="IPR017981">
    <property type="entry name" value="GPCR_2-like_7TM"/>
</dbReference>
<evidence type="ECO:0000256" key="4">
    <source>
        <dbReference type="ARBA" id="ARBA00022692"/>
    </source>
</evidence>
<keyword evidence="4 15" id="KW-0812">Transmembrane</keyword>
<dbReference type="SMART" id="SM00409">
    <property type="entry name" value="IG"/>
    <property type="match status" value="1"/>
</dbReference>
<dbReference type="SUPFAM" id="SSF48726">
    <property type="entry name" value="Immunoglobulin"/>
    <property type="match status" value="1"/>
</dbReference>
<keyword evidence="7 15" id="KW-1133">Transmembrane helix</keyword>
<dbReference type="InterPro" id="IPR058808">
    <property type="entry name" value="GAIN_ADGRA2/3"/>
</dbReference>
<feature type="transmembrane region" description="Helical" evidence="15">
    <location>
        <begin position="878"/>
        <end position="899"/>
    </location>
</feature>
<keyword evidence="6" id="KW-0677">Repeat</keyword>
<dbReference type="Gene3D" id="4.10.1240.10">
    <property type="entry name" value="GPCR, family 2, extracellular hormone receptor domain"/>
    <property type="match status" value="1"/>
</dbReference>
<dbReference type="InterPro" id="IPR036179">
    <property type="entry name" value="Ig-like_dom_sf"/>
</dbReference>
<comment type="caution">
    <text evidence="21">The sequence shown here is derived from an EMBL/GenBank/DDBJ whole genome shotgun (WGS) entry which is preliminary data.</text>
</comment>
<evidence type="ECO:0000256" key="8">
    <source>
        <dbReference type="ARBA" id="ARBA00023040"/>
    </source>
</evidence>
<feature type="domain" description="G-protein coupled receptors family 2 profile 1" evidence="18">
    <location>
        <begin position="318"/>
        <end position="405"/>
    </location>
</feature>
<evidence type="ECO:0008006" key="23">
    <source>
        <dbReference type="Google" id="ProtNLM"/>
    </source>
</evidence>
<feature type="chain" id="PRO_5043041806" description="Adhesion G protein-coupled receptor A3" evidence="16">
    <location>
        <begin position="21"/>
        <end position="1483"/>
    </location>
</feature>
<feature type="transmembrane region" description="Helical" evidence="15">
    <location>
        <begin position="964"/>
        <end position="983"/>
    </location>
</feature>
<dbReference type="SUPFAM" id="SSF52058">
    <property type="entry name" value="L domain-like"/>
    <property type="match status" value="1"/>
</dbReference>
<dbReference type="InterPro" id="IPR013783">
    <property type="entry name" value="Ig-like_fold"/>
</dbReference>
<keyword evidence="12" id="KW-0807">Transducer</keyword>
<evidence type="ECO:0000256" key="3">
    <source>
        <dbReference type="ARBA" id="ARBA00022614"/>
    </source>
</evidence>
<organism evidence="21 22">
    <name type="scientific">Pyrocoelia pectoralis</name>
    <dbReference type="NCBI Taxonomy" id="417401"/>
    <lineage>
        <taxon>Eukaryota</taxon>
        <taxon>Metazoa</taxon>
        <taxon>Ecdysozoa</taxon>
        <taxon>Arthropoda</taxon>
        <taxon>Hexapoda</taxon>
        <taxon>Insecta</taxon>
        <taxon>Pterygota</taxon>
        <taxon>Neoptera</taxon>
        <taxon>Endopterygota</taxon>
        <taxon>Coleoptera</taxon>
        <taxon>Polyphaga</taxon>
        <taxon>Elateriformia</taxon>
        <taxon>Elateroidea</taxon>
        <taxon>Lampyridae</taxon>
        <taxon>Lampyrinae</taxon>
        <taxon>Pyrocoelia</taxon>
    </lineage>
</organism>
<dbReference type="InterPro" id="IPR000203">
    <property type="entry name" value="GPS"/>
</dbReference>
<dbReference type="PROSITE" id="PS50261">
    <property type="entry name" value="G_PROTEIN_RECEP_F2_4"/>
    <property type="match status" value="1"/>
</dbReference>
<evidence type="ECO:0000256" key="5">
    <source>
        <dbReference type="ARBA" id="ARBA00022729"/>
    </source>
</evidence>
<comment type="subcellular location">
    <subcellularLocation>
        <location evidence="1">Membrane</location>
        <topology evidence="1">Multi-pass membrane protein</topology>
    </subcellularLocation>
</comment>
<dbReference type="Gene3D" id="2.60.40.10">
    <property type="entry name" value="Immunoglobulins"/>
    <property type="match status" value="1"/>
</dbReference>
<evidence type="ECO:0000256" key="12">
    <source>
        <dbReference type="ARBA" id="ARBA00023224"/>
    </source>
</evidence>
<keyword evidence="8" id="KW-0297">G-protein coupled receptor</keyword>
<dbReference type="GO" id="GO:0004930">
    <property type="term" value="F:G protein-coupled receptor activity"/>
    <property type="evidence" value="ECO:0007669"/>
    <property type="project" value="UniProtKB-KW"/>
</dbReference>
<evidence type="ECO:0000256" key="13">
    <source>
        <dbReference type="ARBA" id="ARBA00023319"/>
    </source>
</evidence>
<feature type="region of interest" description="Disordered" evidence="14">
    <location>
        <begin position="1259"/>
        <end position="1290"/>
    </location>
</feature>
<evidence type="ECO:0000256" key="11">
    <source>
        <dbReference type="ARBA" id="ARBA00023170"/>
    </source>
</evidence>
<dbReference type="Gene3D" id="3.80.10.10">
    <property type="entry name" value="Ribonuclease Inhibitor"/>
    <property type="match status" value="1"/>
</dbReference>
<evidence type="ECO:0000256" key="16">
    <source>
        <dbReference type="SAM" id="SignalP"/>
    </source>
</evidence>
<dbReference type="PROSITE" id="PS50227">
    <property type="entry name" value="G_PROTEIN_RECEP_F2_3"/>
    <property type="match status" value="1"/>
</dbReference>
<feature type="domain" description="GAIN-B" evidence="17">
    <location>
        <begin position="550"/>
        <end position="709"/>
    </location>
</feature>
<feature type="transmembrane region" description="Helical" evidence="15">
    <location>
        <begin position="788"/>
        <end position="808"/>
    </location>
</feature>
<proteinExistence type="inferred from homology"/>
<dbReference type="PANTHER" id="PTHR45930">
    <property type="entry name" value="G-PROTEIN COUPLED RECEPTOR 124-LIKE PROTEIN"/>
    <property type="match status" value="1"/>
</dbReference>
<dbReference type="InterPro" id="IPR036445">
    <property type="entry name" value="GPCR_2_extracell_dom_sf"/>
</dbReference>
<dbReference type="PROSITE" id="PS50221">
    <property type="entry name" value="GAIN_B"/>
    <property type="match status" value="1"/>
</dbReference>
<dbReference type="PANTHER" id="PTHR45930:SF4">
    <property type="entry name" value="ADHESION G PROTEIN-COUPLED RECEPTOR A3"/>
    <property type="match status" value="1"/>
</dbReference>
<evidence type="ECO:0000259" key="18">
    <source>
        <dbReference type="PROSITE" id="PS50227"/>
    </source>
</evidence>
<evidence type="ECO:0000259" key="17">
    <source>
        <dbReference type="PROSITE" id="PS50221"/>
    </source>
</evidence>
<evidence type="ECO:0000256" key="1">
    <source>
        <dbReference type="ARBA" id="ARBA00004141"/>
    </source>
</evidence>
<evidence type="ECO:0000259" key="19">
    <source>
        <dbReference type="PROSITE" id="PS50261"/>
    </source>
</evidence>
<sequence>MGLHMLVTVILLCLLSSSKCTDECPKNCACKHSVHREGPDWIKVRCGDTVPVSYLEELDLLNIASEIVQLNLSRNHLKAFTPKIQFLALQKLDLSKNRLTALYNNQFIEVPNLKRLDISGNNINHIELLAFATLNQLERIKLNQNYINTIEKGTFKFLEALKQLDISDNPLTCNCELLWLLEWTQKASVKLISNPRCSSPSTFKGIPLRKLQIGIDIHCKSPAGSRELPLLDLLPNHSQVVFEGDSVQITCKTPTIFESFDVSDMQNNVYLHWLWSDLEITNDFSNVEIDNHYSVESGLLYSTLKISSINHNQAGVWSCQLSSTNYSQGLALIVISEKTKFCPIIKTDNNKGSYVWPQTVVNNTVNLPCKSTQVNREVAQQRATHSCSLTGEWNNLNTSLCAYVSETTKILEQFSKANLTKTTALESIKHLNNYTFNLKSFKDTIDLEFLVLTLEKYLNLLPEEKELPSFLMDILNNLLYLSKRYLEESEIMYNTSTKMIKLIETIASYVTSPILHKVIKCCCRRIFREARTFVGLTCTWYTNLFNNSDKMFYCITSNQPVLSGMEDRVVEASIQIPASLFYQLQQQDVVLDHSMQKLLIVMLSNSKLFRLDNLYIDRDITSAIVGVKLGNLFVSNLTDPIYVMLRTPPKMIFDTISVTPVWWNMHGGTGRGNWSSSGCELSHEVQDSIVFHCNQLGYYALLQNISYSSAVKVGAKFRLSHPAIYVGSLLLFVSLFIVILSYCVCYMSIQMPKKAKHSLINMWIAVVLLLFVYVFGIYQTEDVQLCQIIGLILHYLTLCSLFWMCVGLTSMYKRLNRNDITELQDDELPSDQPIQKPILGLYLIGWGIALIVCGISGAVNMKDYAAQKHCFLSSTPSLSALVIPVIVLLLILSALFLLIRCAIYSSDVNGHLSEGTQVTENVDLDMLEPSFPNPDHNSVRSSSTKTRSSEIEDSEHVPSTQLKAYFIFLIIYLLSWFSCALATVKPFAFQYEEDIFGVIYAIFATALGAFTLFFYCIARNDLRTQWLLLRNYFKRKTVCFRTRNISDTAQNLPQIQIQPGCMQPISNTINTDIYAASRSSSRSSSHTKSNSNNSNVLKAAINLNSVTAEEPIGARVNNVNLVVLHRQQYRSNSVTPNLIENPATSAQMFYNPYQSTVARRFFKKQRQHMMKRNNLNIQKCVDQSESTSAVSLKLITDNSSIDQSIFGTNSKVNNTNIHVEHFRKTKQKNPNVLSDSHDELSLNNVPIEKLMMNAERLRKRELNRPRIRKKQNLPNKVENKDPVEENNMRSVSQQCSLDYSSDSTSLLDKSLSFDKSVHVQENKFQTAALPNVETIPSKTRCRKPTNKYSQQVCKNIKAISPCEEPSDLSLSVIESTFSEFSEPIPKIYVNPTHDFLFPKRVQSRASSVSTSELDELYQQIRRGAESVSNRHKPNDGRNQPLRFQNCRSRLSDPEINFSFSDLKNRSHASFSIDNISDNVESVV</sequence>
<evidence type="ECO:0000256" key="10">
    <source>
        <dbReference type="ARBA" id="ARBA00023157"/>
    </source>
</evidence>
<dbReference type="PROSITE" id="PS51450">
    <property type="entry name" value="LRR"/>
    <property type="match status" value="1"/>
</dbReference>
<dbReference type="GO" id="GO:0007166">
    <property type="term" value="P:cell surface receptor signaling pathway"/>
    <property type="evidence" value="ECO:0007669"/>
    <property type="project" value="InterPro"/>
</dbReference>
<evidence type="ECO:0000256" key="14">
    <source>
        <dbReference type="SAM" id="MobiDB-lite"/>
    </source>
</evidence>
<dbReference type="InterPro" id="IPR001879">
    <property type="entry name" value="GPCR_2_extracellular_dom"/>
</dbReference>
<dbReference type="InterPro" id="IPR000483">
    <property type="entry name" value="Cys-rich_flank_reg_C"/>
</dbReference>
<name>A0AAN7VWR1_9COLE</name>
<dbReference type="GO" id="GO:0005886">
    <property type="term" value="C:plasma membrane"/>
    <property type="evidence" value="ECO:0007669"/>
    <property type="project" value="TreeGrafter"/>
</dbReference>
<keyword evidence="13" id="KW-0393">Immunoglobulin domain</keyword>
<evidence type="ECO:0000313" key="22">
    <source>
        <dbReference type="Proteomes" id="UP001329430"/>
    </source>
</evidence>
<dbReference type="InterPro" id="IPR032675">
    <property type="entry name" value="LRR_dom_sf"/>
</dbReference>
<dbReference type="Gene3D" id="1.20.1070.10">
    <property type="entry name" value="Rhodopsin 7-helix transmembrane proteins"/>
    <property type="match status" value="1"/>
</dbReference>
<keyword evidence="9 15" id="KW-0472">Membrane</keyword>
<dbReference type="SMART" id="SM00082">
    <property type="entry name" value="LRRCT"/>
    <property type="match status" value="1"/>
</dbReference>
<feature type="compositionally biased region" description="Basic and acidic residues" evidence="14">
    <location>
        <begin position="1277"/>
        <end position="1287"/>
    </location>
</feature>
<feature type="signal peptide" evidence="16">
    <location>
        <begin position="1"/>
        <end position="20"/>
    </location>
</feature>
<reference evidence="21 22" key="1">
    <citation type="journal article" date="2024" name="Insects">
        <title>An Improved Chromosome-Level Genome Assembly of the Firefly Pyrocoelia pectoralis.</title>
        <authorList>
            <person name="Fu X."/>
            <person name="Meyer-Rochow V.B."/>
            <person name="Ballantyne L."/>
            <person name="Zhu X."/>
        </authorList>
    </citation>
    <scope>NUCLEOTIDE SEQUENCE [LARGE SCALE GENOMIC DNA]</scope>
    <source>
        <strain evidence="21">XCY_ONT2</strain>
    </source>
</reference>
<dbReference type="InterPro" id="IPR001611">
    <property type="entry name" value="Leu-rich_rpt"/>
</dbReference>
<keyword evidence="10" id="KW-1015">Disulfide bond</keyword>
<evidence type="ECO:0000256" key="2">
    <source>
        <dbReference type="ARBA" id="ARBA00007343"/>
    </source>
</evidence>
<evidence type="ECO:0000256" key="7">
    <source>
        <dbReference type="ARBA" id="ARBA00022989"/>
    </source>
</evidence>
<accession>A0AAN7VWR1</accession>
<dbReference type="InterPro" id="IPR057244">
    <property type="entry name" value="GAIN_B"/>
</dbReference>
<comment type="similarity">
    <text evidence="2">Belongs to the G-protein coupled receptor 2 family. Adhesion G-protein coupled receptor (ADGR) subfamily.</text>
</comment>
<dbReference type="SMART" id="SM00369">
    <property type="entry name" value="LRR_TYP"/>
    <property type="match status" value="4"/>
</dbReference>
<dbReference type="Pfam" id="PF26588">
    <property type="entry name" value="GAIN_ADGRA3"/>
    <property type="match status" value="1"/>
</dbReference>
<keyword evidence="3" id="KW-0433">Leucine-rich repeat</keyword>
<dbReference type="Pfam" id="PF01825">
    <property type="entry name" value="GPS"/>
    <property type="match status" value="1"/>
</dbReference>
<gene>
    <name evidence="21" type="ORF">RI129_000983</name>
</gene>
<dbReference type="PROSITE" id="PS50835">
    <property type="entry name" value="IG_LIKE"/>
    <property type="match status" value="1"/>
</dbReference>
<dbReference type="InterPro" id="IPR000832">
    <property type="entry name" value="GPCR_2_secretin-like"/>
</dbReference>
<dbReference type="EMBL" id="JAVRBK010000001">
    <property type="protein sequence ID" value="KAK5649954.1"/>
    <property type="molecule type" value="Genomic_DNA"/>
</dbReference>
<feature type="domain" description="Ig-like" evidence="20">
    <location>
        <begin position="229"/>
        <end position="331"/>
    </location>
</feature>
<dbReference type="SUPFAM" id="SSF111418">
    <property type="entry name" value="Hormone receptor domain"/>
    <property type="match status" value="1"/>
</dbReference>
<protein>
    <recommendedName>
        <fullName evidence="23">Adhesion G protein-coupled receptor A3</fullName>
    </recommendedName>
</protein>
<evidence type="ECO:0000313" key="21">
    <source>
        <dbReference type="EMBL" id="KAK5649954.1"/>
    </source>
</evidence>
<dbReference type="InterPro" id="IPR046338">
    <property type="entry name" value="GAIN_dom_sf"/>
</dbReference>
<dbReference type="InterPro" id="IPR007110">
    <property type="entry name" value="Ig-like_dom"/>
</dbReference>
<evidence type="ECO:0000256" key="9">
    <source>
        <dbReference type="ARBA" id="ARBA00023136"/>
    </source>
</evidence>
<feature type="region of interest" description="Disordered" evidence="14">
    <location>
        <begin position="931"/>
        <end position="952"/>
    </location>
</feature>
<evidence type="ECO:0000259" key="20">
    <source>
        <dbReference type="PROSITE" id="PS50835"/>
    </source>
</evidence>